<name>A0AAX6EB34_IRIPA</name>
<keyword evidence="1" id="KW-0472">Membrane</keyword>
<feature type="transmembrane region" description="Helical" evidence="1">
    <location>
        <begin position="31"/>
        <end position="52"/>
    </location>
</feature>
<keyword evidence="3" id="KW-1185">Reference proteome</keyword>
<dbReference type="AlphaFoldDB" id="A0AAX6EB34"/>
<reference evidence="2" key="1">
    <citation type="journal article" date="2023" name="GigaByte">
        <title>Genome assembly of the bearded iris, Iris pallida Lam.</title>
        <authorList>
            <person name="Bruccoleri R.E."/>
            <person name="Oakeley E.J."/>
            <person name="Faust A.M.E."/>
            <person name="Altorfer M."/>
            <person name="Dessus-Babus S."/>
            <person name="Burckhardt D."/>
            <person name="Oertli M."/>
            <person name="Naumann U."/>
            <person name="Petersen F."/>
            <person name="Wong J."/>
        </authorList>
    </citation>
    <scope>NUCLEOTIDE SEQUENCE</scope>
    <source>
        <strain evidence="2">GSM-AAB239-AS_SAM_17_03QT</strain>
    </source>
</reference>
<keyword evidence="1" id="KW-0812">Transmembrane</keyword>
<evidence type="ECO:0000256" key="1">
    <source>
        <dbReference type="SAM" id="Phobius"/>
    </source>
</evidence>
<organism evidence="2 3">
    <name type="scientific">Iris pallida</name>
    <name type="common">Sweet iris</name>
    <dbReference type="NCBI Taxonomy" id="29817"/>
    <lineage>
        <taxon>Eukaryota</taxon>
        <taxon>Viridiplantae</taxon>
        <taxon>Streptophyta</taxon>
        <taxon>Embryophyta</taxon>
        <taxon>Tracheophyta</taxon>
        <taxon>Spermatophyta</taxon>
        <taxon>Magnoliopsida</taxon>
        <taxon>Liliopsida</taxon>
        <taxon>Asparagales</taxon>
        <taxon>Iridaceae</taxon>
        <taxon>Iridoideae</taxon>
        <taxon>Irideae</taxon>
        <taxon>Iris</taxon>
    </lineage>
</organism>
<dbReference type="Proteomes" id="UP001140949">
    <property type="component" value="Unassembled WGS sequence"/>
</dbReference>
<dbReference type="EMBL" id="JANAVB010038025">
    <property type="protein sequence ID" value="KAJ6801337.1"/>
    <property type="molecule type" value="Genomic_DNA"/>
</dbReference>
<comment type="caution">
    <text evidence="2">The sequence shown here is derived from an EMBL/GenBank/DDBJ whole genome shotgun (WGS) entry which is preliminary data.</text>
</comment>
<accession>A0AAX6EB34</accession>
<reference evidence="2" key="2">
    <citation type="submission" date="2023-04" db="EMBL/GenBank/DDBJ databases">
        <authorList>
            <person name="Bruccoleri R.E."/>
            <person name="Oakeley E.J."/>
            <person name="Faust A.-M."/>
            <person name="Dessus-Babus S."/>
            <person name="Altorfer M."/>
            <person name="Burckhardt D."/>
            <person name="Oertli M."/>
            <person name="Naumann U."/>
            <person name="Petersen F."/>
            <person name="Wong J."/>
        </authorList>
    </citation>
    <scope>NUCLEOTIDE SEQUENCE</scope>
    <source>
        <strain evidence="2">GSM-AAB239-AS_SAM_17_03QT</strain>
        <tissue evidence="2">Leaf</tissue>
    </source>
</reference>
<protein>
    <submittedName>
        <fullName evidence="2">Uncharacterized protein</fullName>
    </submittedName>
</protein>
<evidence type="ECO:0000313" key="3">
    <source>
        <dbReference type="Proteomes" id="UP001140949"/>
    </source>
</evidence>
<proteinExistence type="predicted"/>
<evidence type="ECO:0000313" key="2">
    <source>
        <dbReference type="EMBL" id="KAJ6801337.1"/>
    </source>
</evidence>
<gene>
    <name evidence="2" type="ORF">M6B38_199155</name>
</gene>
<sequence>MLCLTPMSHNFFSAQGHVLCFSICSSKFVNIFIAFFAWTYFTIRYYILFCLLTT</sequence>
<keyword evidence="1" id="KW-1133">Transmembrane helix</keyword>